<accession>A0A4Q9FHC8</accession>
<protein>
    <submittedName>
        <fullName evidence="2">Uncharacterized protein</fullName>
    </submittedName>
</protein>
<keyword evidence="3" id="KW-1185">Reference proteome</keyword>
<dbReference type="EMBL" id="SIRT01000001">
    <property type="protein sequence ID" value="TBN06709.1"/>
    <property type="molecule type" value="Genomic_DNA"/>
</dbReference>
<dbReference type="Proteomes" id="UP000291142">
    <property type="component" value="Unassembled WGS sequence"/>
</dbReference>
<gene>
    <name evidence="2" type="ORF">EYD45_02160</name>
</gene>
<evidence type="ECO:0000256" key="1">
    <source>
        <dbReference type="SAM" id="Coils"/>
    </source>
</evidence>
<sequence>MEEFREEIEKLNKKEEVIEYLKEKISELEIQKEQAVTKKDTEKYQEIIDELKKILDQKNKENVIKN</sequence>
<reference evidence="2 3" key="1">
    <citation type="submission" date="2019-02" db="EMBL/GenBank/DDBJ databases">
        <title>Hyunsoonleella sp., isolated from marine sediment.</title>
        <authorList>
            <person name="Liu B.-T."/>
        </authorList>
    </citation>
    <scope>NUCLEOTIDE SEQUENCE [LARGE SCALE GENOMIC DNA]</scope>
    <source>
        <strain evidence="2 3">T58</strain>
    </source>
</reference>
<dbReference type="RefSeq" id="WP_130962696.1">
    <property type="nucleotide sequence ID" value="NZ_SIRT01000001.1"/>
</dbReference>
<evidence type="ECO:0000313" key="2">
    <source>
        <dbReference type="EMBL" id="TBN06709.1"/>
    </source>
</evidence>
<evidence type="ECO:0000313" key="3">
    <source>
        <dbReference type="Proteomes" id="UP000291142"/>
    </source>
</evidence>
<comment type="caution">
    <text evidence="2">The sequence shown here is derived from an EMBL/GenBank/DDBJ whole genome shotgun (WGS) entry which is preliminary data.</text>
</comment>
<dbReference type="AlphaFoldDB" id="A0A4Q9FHC8"/>
<organism evidence="2 3">
    <name type="scientific">Hyunsoonleella flava</name>
    <dbReference type="NCBI Taxonomy" id="2527939"/>
    <lineage>
        <taxon>Bacteria</taxon>
        <taxon>Pseudomonadati</taxon>
        <taxon>Bacteroidota</taxon>
        <taxon>Flavobacteriia</taxon>
        <taxon>Flavobacteriales</taxon>
        <taxon>Flavobacteriaceae</taxon>
    </lineage>
</organism>
<feature type="coiled-coil region" evidence="1">
    <location>
        <begin position="1"/>
        <end position="61"/>
    </location>
</feature>
<keyword evidence="1" id="KW-0175">Coiled coil</keyword>
<name>A0A4Q9FHC8_9FLAO</name>
<proteinExistence type="predicted"/>